<dbReference type="InterPro" id="IPR032675">
    <property type="entry name" value="LRR_dom_sf"/>
</dbReference>
<dbReference type="Gene3D" id="1.10.8.430">
    <property type="entry name" value="Helical domain of apoptotic protease-activating factors"/>
    <property type="match status" value="1"/>
</dbReference>
<keyword evidence="10" id="KW-1185">Reference proteome</keyword>
<reference evidence="9 10" key="1">
    <citation type="journal article" date="2019" name="Nat. Plants">
        <title>Stout camphor tree genome fills gaps in understanding of flowering plant genome evolution.</title>
        <authorList>
            <person name="Chaw S.M."/>
            <person name="Liu Y.C."/>
            <person name="Wu Y.W."/>
            <person name="Wang H.Y."/>
            <person name="Lin C.I."/>
            <person name="Wu C.S."/>
            <person name="Ke H.M."/>
            <person name="Chang L.Y."/>
            <person name="Hsu C.Y."/>
            <person name="Yang H.T."/>
            <person name="Sudianto E."/>
            <person name="Hsu M.H."/>
            <person name="Wu K.P."/>
            <person name="Wang L.N."/>
            <person name="Leebens-Mack J.H."/>
            <person name="Tsai I.J."/>
        </authorList>
    </citation>
    <scope>NUCLEOTIDE SEQUENCE [LARGE SCALE GENOMIC DNA]</scope>
    <source>
        <strain evidence="10">cv. Chaw 1501</strain>
        <tissue evidence="9">Young leaves</tissue>
    </source>
</reference>
<evidence type="ECO:0000256" key="2">
    <source>
        <dbReference type="ARBA" id="ARBA00022741"/>
    </source>
</evidence>
<dbReference type="PRINTS" id="PR00364">
    <property type="entry name" value="DISEASERSIST"/>
</dbReference>
<dbReference type="STRING" id="337451.A0A443P0F5"/>
<dbReference type="AlphaFoldDB" id="A0A443P0F5"/>
<evidence type="ECO:0000313" key="10">
    <source>
        <dbReference type="Proteomes" id="UP000283530"/>
    </source>
</evidence>
<comment type="caution">
    <text evidence="9">The sequence shown here is derived from an EMBL/GenBank/DDBJ whole genome shotgun (WGS) entry which is preliminary data.</text>
</comment>
<evidence type="ECO:0000259" key="7">
    <source>
        <dbReference type="Pfam" id="PF23559"/>
    </source>
</evidence>
<keyword evidence="2" id="KW-0547">Nucleotide-binding</keyword>
<dbReference type="Pfam" id="PF23559">
    <property type="entry name" value="WHD_DRP"/>
    <property type="match status" value="1"/>
</dbReference>
<name>A0A443P0F5_9MAGN</name>
<dbReference type="Gene3D" id="1.20.5.4130">
    <property type="match status" value="1"/>
</dbReference>
<feature type="domain" description="Disease resistance protein winged helix" evidence="7">
    <location>
        <begin position="428"/>
        <end position="498"/>
    </location>
</feature>
<dbReference type="GO" id="GO:0098542">
    <property type="term" value="P:defense response to other organism"/>
    <property type="evidence" value="ECO:0007669"/>
    <property type="project" value="TreeGrafter"/>
</dbReference>
<dbReference type="FunFam" id="1.10.10.10:FF:000322">
    <property type="entry name" value="Probable disease resistance protein At1g63360"/>
    <property type="match status" value="1"/>
</dbReference>
<dbReference type="Pfam" id="PF23598">
    <property type="entry name" value="LRR_14"/>
    <property type="match status" value="1"/>
</dbReference>
<dbReference type="Gene3D" id="3.80.10.10">
    <property type="entry name" value="Ribonuclease Inhibitor"/>
    <property type="match status" value="1"/>
</dbReference>
<organism evidence="9 10">
    <name type="scientific">Cinnamomum micranthum f. kanehirae</name>
    <dbReference type="NCBI Taxonomy" id="337451"/>
    <lineage>
        <taxon>Eukaryota</taxon>
        <taxon>Viridiplantae</taxon>
        <taxon>Streptophyta</taxon>
        <taxon>Embryophyta</taxon>
        <taxon>Tracheophyta</taxon>
        <taxon>Spermatophyta</taxon>
        <taxon>Magnoliopsida</taxon>
        <taxon>Magnoliidae</taxon>
        <taxon>Laurales</taxon>
        <taxon>Lauraceae</taxon>
        <taxon>Cinnamomum</taxon>
    </lineage>
</organism>
<dbReference type="SUPFAM" id="SSF52058">
    <property type="entry name" value="L domain-like"/>
    <property type="match status" value="1"/>
</dbReference>
<dbReference type="EMBL" id="QPKB01000005">
    <property type="protein sequence ID" value="RWR84274.1"/>
    <property type="molecule type" value="Genomic_DNA"/>
</dbReference>
<dbReference type="InterPro" id="IPR038005">
    <property type="entry name" value="RX-like_CC"/>
</dbReference>
<dbReference type="InterPro" id="IPR042197">
    <property type="entry name" value="Apaf_helical"/>
</dbReference>
<accession>A0A443P0F5</accession>
<evidence type="ECO:0000313" key="9">
    <source>
        <dbReference type="EMBL" id="RWR84274.1"/>
    </source>
</evidence>
<feature type="domain" description="NB-ARC" evidence="5">
    <location>
        <begin position="177"/>
        <end position="341"/>
    </location>
</feature>
<gene>
    <name evidence="9" type="ORF">CKAN_01307100</name>
</gene>
<dbReference type="CDD" id="cd14798">
    <property type="entry name" value="RX-CC_like"/>
    <property type="match status" value="1"/>
</dbReference>
<feature type="domain" description="Disease resistance N-terminal" evidence="6">
    <location>
        <begin position="6"/>
        <end position="90"/>
    </location>
</feature>
<dbReference type="SUPFAM" id="SSF52540">
    <property type="entry name" value="P-loop containing nucleoside triphosphate hydrolases"/>
    <property type="match status" value="1"/>
</dbReference>
<evidence type="ECO:0000259" key="6">
    <source>
        <dbReference type="Pfam" id="PF18052"/>
    </source>
</evidence>
<evidence type="ECO:0000256" key="3">
    <source>
        <dbReference type="ARBA" id="ARBA00022821"/>
    </source>
</evidence>
<protein>
    <submittedName>
        <fullName evidence="9">Putative disease resistance protein</fullName>
    </submittedName>
</protein>
<dbReference type="FunFam" id="3.40.50.300:FF:001091">
    <property type="entry name" value="Probable disease resistance protein At1g61300"/>
    <property type="match status" value="1"/>
</dbReference>
<dbReference type="InterPro" id="IPR002182">
    <property type="entry name" value="NB-ARC"/>
</dbReference>
<dbReference type="Proteomes" id="UP000283530">
    <property type="component" value="Unassembled WGS sequence"/>
</dbReference>
<dbReference type="InterPro" id="IPR044974">
    <property type="entry name" value="Disease_R_plants"/>
</dbReference>
<keyword evidence="1" id="KW-0677">Repeat</keyword>
<dbReference type="Gene3D" id="1.10.10.10">
    <property type="entry name" value="Winged helix-like DNA-binding domain superfamily/Winged helix DNA-binding domain"/>
    <property type="match status" value="1"/>
</dbReference>
<evidence type="ECO:0000259" key="8">
    <source>
        <dbReference type="Pfam" id="PF23598"/>
    </source>
</evidence>
<dbReference type="InterPro" id="IPR055414">
    <property type="entry name" value="LRR_R13L4/SHOC2-like"/>
</dbReference>
<dbReference type="OrthoDB" id="646178at2759"/>
<dbReference type="InterPro" id="IPR027417">
    <property type="entry name" value="P-loop_NTPase"/>
</dbReference>
<dbReference type="Gene3D" id="3.40.50.300">
    <property type="entry name" value="P-loop containing nucleotide triphosphate hydrolases"/>
    <property type="match status" value="1"/>
</dbReference>
<dbReference type="InterPro" id="IPR041118">
    <property type="entry name" value="Rx_N"/>
</dbReference>
<dbReference type="InterPro" id="IPR036388">
    <property type="entry name" value="WH-like_DNA-bd_sf"/>
</dbReference>
<keyword evidence="3" id="KW-0611">Plant defense</keyword>
<dbReference type="PANTHER" id="PTHR23155:SF1205">
    <property type="entry name" value="DISEASE RESISTANCE PROTEIN RPM1"/>
    <property type="match status" value="1"/>
</dbReference>
<evidence type="ECO:0000256" key="4">
    <source>
        <dbReference type="SAM" id="MobiDB-lite"/>
    </source>
</evidence>
<evidence type="ECO:0000259" key="5">
    <source>
        <dbReference type="Pfam" id="PF00931"/>
    </source>
</evidence>
<feature type="domain" description="Disease resistance R13L4/SHOC-2-like LRR" evidence="8">
    <location>
        <begin position="546"/>
        <end position="846"/>
    </location>
</feature>
<proteinExistence type="predicted"/>
<dbReference type="PANTHER" id="PTHR23155">
    <property type="entry name" value="DISEASE RESISTANCE PROTEIN RP"/>
    <property type="match status" value="1"/>
</dbReference>
<sequence>MAIEAVVSFVVDKLNDHLIQEARLLYGVRHQLKWIESELKRMRYFLKDADSRQREDERVKNWVAQIREVCYDVEDVTEAYILRQNARRRRGFLARLKRYFCFASELRTRRRVGKKIERIKLKIKDISKRRETYGIRDINEGSREASSSSPSSQERRQSVTLLQESEVVGLGKETKILKERLFNGVSRRCVISIVGMGGSGKTTLAKKVYHDVKDDFDCHAFVHLSQQYEIKDVLMRIINCIMNLGREKIEKLDETELGMILGAHLTEKSYLVVVDDIWSIEAWVTLKRILPEGFNESRVILTTRLKDVALHADPGSYCHEMQLLNNNDGWELFLKKAFPERNTSIYCPSELEELGRNIFAKCEGLPLAILVLGGLLSRKDRTPNAWSKVLESVTSDRPESFEQCRKILALSYWDLPYYLKPCFLYLGLFPEDSEIGSGRLIRLWIAEGFIEQRGDQIMEDVAEDYLEELVHRSMIQVINRKSNGSIRKCRIHNILRDFSISEARQNNLFAIHNDNDTSSSLTSVRRLALYHSIDGYETTNHMTATLRSILCFPGSKVPMSKLLKMGGKSLRVLVVDGAEFTKEQLPKEVGAFVHLRYLELASTIDGSLPSSIGNLSNLQTLKLSFDSTLPIEIWNLVQSFDGTLPHAIWDLVQLRHLSAHYFNIDGHPKLHNLRNLQTLCLRAGSWIEDGLSKLTNLRKLVINGNLSSYHKSLSHSIYELRSLRSLKLYDGYSIPSFKSFTHHSHLYEMYLDGRTEILPMLPLSVAELTLKSSLLGPDAISTLEKLPRLRILKLLHESYDSKRMICSSSGFPHLELLKLCKLPLECLTVEEGAMMSLKSLELLQVSKLKIETLPERVRALLKQN</sequence>
<evidence type="ECO:0000256" key="1">
    <source>
        <dbReference type="ARBA" id="ARBA00022737"/>
    </source>
</evidence>
<dbReference type="Pfam" id="PF18052">
    <property type="entry name" value="Rx_N"/>
    <property type="match status" value="1"/>
</dbReference>
<dbReference type="GO" id="GO:0043531">
    <property type="term" value="F:ADP binding"/>
    <property type="evidence" value="ECO:0007669"/>
    <property type="project" value="InterPro"/>
</dbReference>
<dbReference type="InterPro" id="IPR058922">
    <property type="entry name" value="WHD_DRP"/>
</dbReference>
<feature type="region of interest" description="Disordered" evidence="4">
    <location>
        <begin position="137"/>
        <end position="158"/>
    </location>
</feature>
<dbReference type="Pfam" id="PF00931">
    <property type="entry name" value="NB-ARC"/>
    <property type="match status" value="1"/>
</dbReference>